<dbReference type="EMBL" id="JACSIT010000080">
    <property type="protein sequence ID" value="MBC6993882.1"/>
    <property type="molecule type" value="Genomic_DNA"/>
</dbReference>
<dbReference type="SUPFAM" id="SSF53067">
    <property type="entry name" value="Actin-like ATPase domain"/>
    <property type="match status" value="1"/>
</dbReference>
<dbReference type="NCBIfam" id="TIGR03725">
    <property type="entry name" value="T6A_YeaZ"/>
    <property type="match status" value="1"/>
</dbReference>
<dbReference type="Proteomes" id="UP000650081">
    <property type="component" value="Unassembled WGS sequence"/>
</dbReference>
<dbReference type="RefSeq" id="WP_187465978.1">
    <property type="nucleotide sequence ID" value="NZ_JACSIT010000080.1"/>
</dbReference>
<proteinExistence type="predicted"/>
<comment type="caution">
    <text evidence="2">The sequence shown here is derived from an EMBL/GenBank/DDBJ whole genome shotgun (WGS) entry which is preliminary data.</text>
</comment>
<dbReference type="InterPro" id="IPR043129">
    <property type="entry name" value="ATPase_NBD"/>
</dbReference>
<evidence type="ECO:0000259" key="1">
    <source>
        <dbReference type="Pfam" id="PF00814"/>
    </source>
</evidence>
<evidence type="ECO:0000313" key="3">
    <source>
        <dbReference type="Proteomes" id="UP000650081"/>
    </source>
</evidence>
<dbReference type="Gene3D" id="3.30.420.40">
    <property type="match status" value="2"/>
</dbReference>
<dbReference type="GO" id="GO:0002949">
    <property type="term" value="P:tRNA threonylcarbamoyladenosine modification"/>
    <property type="evidence" value="ECO:0007669"/>
    <property type="project" value="InterPro"/>
</dbReference>
<evidence type="ECO:0000313" key="2">
    <source>
        <dbReference type="EMBL" id="MBC6993882.1"/>
    </source>
</evidence>
<protein>
    <submittedName>
        <fullName evidence="2">tRNA (Adenosine(37)-N6)-threonylcarbamoyltransferase complex dimerization subunit type 1 TsaB</fullName>
    </submittedName>
</protein>
<feature type="domain" description="Gcp-like" evidence="1">
    <location>
        <begin position="32"/>
        <end position="123"/>
    </location>
</feature>
<dbReference type="AlphaFoldDB" id="A0A923TCM1"/>
<dbReference type="Pfam" id="PF00814">
    <property type="entry name" value="TsaD"/>
    <property type="match status" value="1"/>
</dbReference>
<dbReference type="InterPro" id="IPR000905">
    <property type="entry name" value="Gcp-like_dom"/>
</dbReference>
<name>A0A923TCM1_9BACT</name>
<organism evidence="2 3">
    <name type="scientific">Neolewinella lacunae</name>
    <dbReference type="NCBI Taxonomy" id="1517758"/>
    <lineage>
        <taxon>Bacteria</taxon>
        <taxon>Pseudomonadati</taxon>
        <taxon>Bacteroidota</taxon>
        <taxon>Saprospiria</taxon>
        <taxon>Saprospirales</taxon>
        <taxon>Lewinellaceae</taxon>
        <taxon>Neolewinella</taxon>
    </lineage>
</organism>
<reference evidence="2" key="1">
    <citation type="submission" date="2020-08" db="EMBL/GenBank/DDBJ databases">
        <title>Lewinella bacteria from marine environments.</title>
        <authorList>
            <person name="Zhong Y."/>
        </authorList>
    </citation>
    <scope>NUCLEOTIDE SEQUENCE</scope>
    <source>
        <strain evidence="2">KCTC 42187</strain>
    </source>
</reference>
<gene>
    <name evidence="2" type="primary">tsaB</name>
    <name evidence="2" type="ORF">H9S92_06905</name>
</gene>
<keyword evidence="3" id="KW-1185">Reference proteome</keyword>
<dbReference type="InterPro" id="IPR022496">
    <property type="entry name" value="T6A_TsaB"/>
</dbReference>
<sequence>MMRLLLETATDVCSVAVARGETLLAEYTAPEAHRHSSHLTVYIRQVLAAAGVALREVEELVLSDGPGSYTSLRVGAATAKGLCVALPGLRLRVVPTLAALALAAPAAEAPTLAVINSRRGEVFGQLFLGARSRDPLSLVGTTQEAGHLARPQVPATVGKQGMPPGWHPYFREPHNLRLLEPDWLEQIVLAASTAHFRVCGPGGERLLEHLPPGAHRPELSGPRHCSAVHLLAPASAPTTSRLVDVATYEPFYLNPPFVTTSAKKTLG</sequence>
<accession>A0A923TCM1</accession>